<sequence>MTRRNIPRANNYSYGLVIWSVLLYSGDIPSQRGVTSRQQIALQELENNKDAIGSERYSVLHGAVSQCLEPEPLNRAMTLLPLFPDGETNKNRLVAHAEEISASQWDERAGNLDLENLAKLYDPFRKPKYESWEPNPFASYYAKDLLSSILHGPRIRTTVSDATVLSLLCNAASLGAKNAQSMIGTIHRYYEIDQPEEIQRHYLAWLKRAVADGSVLGKSELQKLDHDAFSASIEQFQNSGGYNWFYFHNNERIYAAKSDEPELPGWTTLHRLAACGTVEQMGEYLETPAREDIESLTSNGETALYLASARGCWAIAKKLLDYGADPARPCTTFGITCLHWLFCFDENFQDEAVAHFFSRGADIDATARDELPFWHYPFVLPAGTPLHWAVVTSSRVAISALFNHGADVLVRDGSNPYTFDSRVRFTNKFGGPNQEPYSVPEIKPMGLSSLDLSAMQWDPFLFHLIRSSRKQTININAVDEEGFAVLHRHSADYKRRTRLGNVFSSVPFRGTREEARQGLRQIAEIVQELGGNFDLLTTTTTSKSQSYRFTDMVNQTPLMLAMTLGDVDIVEALLDYGANPNAEDEQGAVALHYLPTGNDKYGIPCVELLLSRGADVNHRRKLCITVTPVIVARRSPGVVDTLLSNGANMEDIDESVGSSEYGRSLWTSLAERDKPLECVHDNAVAGLLEKHVLSLSDADRIQNIINYANQDGLTMLHQFARRGMHLSTSTILRHRADPNKLYCRQTYEFHGKDRMRVTFSSTPLDLAIEELARRERQVRSHKEQYSRLEYKDLCDKDRAVIEALRRFGGTCSEVPKLMTPVD</sequence>
<dbReference type="SUPFAM" id="SSF48403">
    <property type="entry name" value="Ankyrin repeat"/>
    <property type="match status" value="1"/>
</dbReference>
<keyword evidence="7" id="KW-1185">Reference proteome</keyword>
<name>A0A6A6YVK5_9PEZI</name>
<organism evidence="6">
    <name type="scientific">Mytilinidion resinicola</name>
    <dbReference type="NCBI Taxonomy" id="574789"/>
    <lineage>
        <taxon>Eukaryota</taxon>
        <taxon>Fungi</taxon>
        <taxon>Dikarya</taxon>
        <taxon>Ascomycota</taxon>
        <taxon>Pezizomycotina</taxon>
        <taxon>Dothideomycetes</taxon>
        <taxon>Pleosporomycetidae</taxon>
        <taxon>Mytilinidiales</taxon>
        <taxon>Mytilinidiaceae</taxon>
        <taxon>Mytilinidion</taxon>
    </lineage>
</organism>
<dbReference type="GeneID" id="54464314"/>
<dbReference type="Gene3D" id="1.25.40.20">
    <property type="entry name" value="Ankyrin repeat-containing domain"/>
    <property type="match status" value="2"/>
</dbReference>
<dbReference type="Proteomes" id="UP000504636">
    <property type="component" value="Unplaced"/>
</dbReference>
<dbReference type="AlphaFoldDB" id="A0A6A6YVK5"/>
<protein>
    <recommendedName>
        <fullName evidence="1">protein S-acyltransferase</fullName>
        <ecNumber evidence="1">2.3.1.225</ecNumber>
    </recommendedName>
</protein>
<dbReference type="EMBL" id="MU003696">
    <property type="protein sequence ID" value="KAF2812982.1"/>
    <property type="molecule type" value="Genomic_DNA"/>
</dbReference>
<feature type="repeat" description="ANK" evidence="4">
    <location>
        <begin position="299"/>
        <end position="325"/>
    </location>
</feature>
<dbReference type="EC" id="2.3.1.225" evidence="1"/>
<keyword evidence="5" id="KW-0175">Coiled coil</keyword>
<reference evidence="6 8" key="1">
    <citation type="journal article" date="2020" name="Stud. Mycol.">
        <title>101 Dothideomycetes genomes: a test case for predicting lifestyles and emergence of pathogens.</title>
        <authorList>
            <person name="Haridas S."/>
            <person name="Albert R."/>
            <person name="Binder M."/>
            <person name="Bloem J."/>
            <person name="Labutti K."/>
            <person name="Salamov A."/>
            <person name="Andreopoulos B."/>
            <person name="Baker S."/>
            <person name="Barry K."/>
            <person name="Bills G."/>
            <person name="Bluhm B."/>
            <person name="Cannon C."/>
            <person name="Castanera R."/>
            <person name="Culley D."/>
            <person name="Daum C."/>
            <person name="Ezra D."/>
            <person name="Gonzalez J."/>
            <person name="Henrissat B."/>
            <person name="Kuo A."/>
            <person name="Liang C."/>
            <person name="Lipzen A."/>
            <person name="Lutzoni F."/>
            <person name="Magnuson J."/>
            <person name="Mondo S."/>
            <person name="Nolan M."/>
            <person name="Ohm R."/>
            <person name="Pangilinan J."/>
            <person name="Park H.-J."/>
            <person name="Ramirez L."/>
            <person name="Alfaro M."/>
            <person name="Sun H."/>
            <person name="Tritt A."/>
            <person name="Yoshinaga Y."/>
            <person name="Zwiers L.-H."/>
            <person name="Turgeon B."/>
            <person name="Goodwin S."/>
            <person name="Spatafora J."/>
            <person name="Crous P."/>
            <person name="Grigoriev I."/>
        </authorList>
    </citation>
    <scope>NUCLEOTIDE SEQUENCE</scope>
    <source>
        <strain evidence="6 8">CBS 304.34</strain>
    </source>
</reference>
<dbReference type="GO" id="GO:0019706">
    <property type="term" value="F:protein-cysteine S-palmitoyltransferase activity"/>
    <property type="evidence" value="ECO:0007669"/>
    <property type="project" value="UniProtKB-EC"/>
</dbReference>
<accession>A0A6A6YVK5</accession>
<proteinExistence type="predicted"/>
<reference evidence="8" key="2">
    <citation type="submission" date="2020-04" db="EMBL/GenBank/DDBJ databases">
        <authorList>
            <consortium name="NCBI Genome Project"/>
        </authorList>
    </citation>
    <scope>NUCLEOTIDE SEQUENCE</scope>
    <source>
        <strain evidence="8">CBS 304.34</strain>
    </source>
</reference>
<dbReference type="InterPro" id="IPR002110">
    <property type="entry name" value="Ankyrin_rpt"/>
</dbReference>
<dbReference type="PROSITE" id="PS50297">
    <property type="entry name" value="ANK_REP_REGION"/>
    <property type="match status" value="2"/>
</dbReference>
<dbReference type="Pfam" id="PF12796">
    <property type="entry name" value="Ank_2"/>
    <property type="match status" value="1"/>
</dbReference>
<evidence type="ECO:0000256" key="2">
    <source>
        <dbReference type="ARBA" id="ARBA00022737"/>
    </source>
</evidence>
<evidence type="ECO:0000256" key="1">
    <source>
        <dbReference type="ARBA" id="ARBA00012210"/>
    </source>
</evidence>
<dbReference type="Pfam" id="PF00023">
    <property type="entry name" value="Ank"/>
    <property type="match status" value="1"/>
</dbReference>
<evidence type="ECO:0000313" key="8">
    <source>
        <dbReference type="RefSeq" id="XP_033579946.1"/>
    </source>
</evidence>
<dbReference type="PANTHER" id="PTHR24161:SF85">
    <property type="entry name" value="PALMITOYLTRANSFERASE HIP14"/>
    <property type="match status" value="1"/>
</dbReference>
<evidence type="ECO:0000313" key="7">
    <source>
        <dbReference type="Proteomes" id="UP000504636"/>
    </source>
</evidence>
<dbReference type="InterPro" id="IPR036770">
    <property type="entry name" value="Ankyrin_rpt-contain_sf"/>
</dbReference>
<keyword evidence="2" id="KW-0677">Repeat</keyword>
<dbReference type="RefSeq" id="XP_033579946.1">
    <property type="nucleotide sequence ID" value="XM_033723421.1"/>
</dbReference>
<reference evidence="8" key="3">
    <citation type="submission" date="2025-04" db="UniProtKB">
        <authorList>
            <consortium name="RefSeq"/>
        </authorList>
    </citation>
    <scope>IDENTIFICATION</scope>
    <source>
        <strain evidence="8">CBS 304.34</strain>
    </source>
</reference>
<evidence type="ECO:0000256" key="5">
    <source>
        <dbReference type="SAM" id="Coils"/>
    </source>
</evidence>
<keyword evidence="3 4" id="KW-0040">ANK repeat</keyword>
<feature type="repeat" description="ANK" evidence="4">
    <location>
        <begin position="381"/>
        <end position="413"/>
    </location>
</feature>
<feature type="coiled-coil region" evidence="5">
    <location>
        <begin position="764"/>
        <end position="791"/>
    </location>
</feature>
<feature type="repeat" description="ANK" evidence="4">
    <location>
        <begin position="586"/>
        <end position="621"/>
    </location>
</feature>
<dbReference type="SMART" id="SM00248">
    <property type="entry name" value="ANK"/>
    <property type="match status" value="6"/>
</dbReference>
<dbReference type="PROSITE" id="PS50088">
    <property type="entry name" value="ANK_REPEAT"/>
    <property type="match status" value="4"/>
</dbReference>
<evidence type="ECO:0000256" key="3">
    <source>
        <dbReference type="ARBA" id="ARBA00023043"/>
    </source>
</evidence>
<dbReference type="OrthoDB" id="3918771at2759"/>
<gene>
    <name evidence="6 8" type="ORF">BDZ99DRAFT_496084</name>
</gene>
<feature type="repeat" description="ANK" evidence="4">
    <location>
        <begin position="553"/>
        <end position="585"/>
    </location>
</feature>
<evidence type="ECO:0000256" key="4">
    <source>
        <dbReference type="PROSITE-ProRule" id="PRU00023"/>
    </source>
</evidence>
<evidence type="ECO:0000313" key="6">
    <source>
        <dbReference type="EMBL" id="KAF2812982.1"/>
    </source>
</evidence>
<dbReference type="PANTHER" id="PTHR24161">
    <property type="entry name" value="ANK_REP_REGION DOMAIN-CONTAINING PROTEIN-RELATED"/>
    <property type="match status" value="1"/>
</dbReference>